<dbReference type="SUPFAM" id="SSF103481">
    <property type="entry name" value="Multidrug resistance efflux transporter EmrE"/>
    <property type="match status" value="2"/>
</dbReference>
<organism evidence="3 4">
    <name type="scientific">Cereibacter changlensis JA139</name>
    <dbReference type="NCBI Taxonomy" id="1188249"/>
    <lineage>
        <taxon>Bacteria</taxon>
        <taxon>Pseudomonadati</taxon>
        <taxon>Pseudomonadota</taxon>
        <taxon>Alphaproteobacteria</taxon>
        <taxon>Rhodobacterales</taxon>
        <taxon>Paracoccaceae</taxon>
        <taxon>Cereibacter</taxon>
    </lineage>
</organism>
<dbReference type="GO" id="GO:0016020">
    <property type="term" value="C:membrane"/>
    <property type="evidence" value="ECO:0007669"/>
    <property type="project" value="InterPro"/>
</dbReference>
<dbReference type="OrthoDB" id="7165334at2"/>
<dbReference type="Proteomes" id="UP000241010">
    <property type="component" value="Unassembled WGS sequence"/>
</dbReference>
<keyword evidence="1" id="KW-0812">Transmembrane</keyword>
<feature type="transmembrane region" description="Helical" evidence="1">
    <location>
        <begin position="34"/>
        <end position="53"/>
    </location>
</feature>
<feature type="transmembrane region" description="Helical" evidence="1">
    <location>
        <begin position="177"/>
        <end position="201"/>
    </location>
</feature>
<evidence type="ECO:0000256" key="1">
    <source>
        <dbReference type="SAM" id="Phobius"/>
    </source>
</evidence>
<proteinExistence type="predicted"/>
<dbReference type="RefSeq" id="WP_107662666.1">
    <property type="nucleotide sequence ID" value="NZ_PZKG01000011.1"/>
</dbReference>
<sequence>MENLRGILMMVASMAAFAVEDMFIKLVAVDLPTGQVLLFLGIAGTPLFAALAAREGKSIWSREALAGPVLWRNAGEMIGTAGFITALALVPLATISAILQATPLAVTFGAAVFLGETVGWRRWSAIAVGFVGVIIVIRPGFDGFDLASLWGVLAVIGMSVRDIATRRLPASISTMQVGAWAFVTVAVLGAGMLLIGGGAVWPSPAQLGLLCGALLFGFVGYWTVILATRVGEVSAIVPFRYSRLIFALVIGTLVFGERPDRWVLIGAALIIGSGLYTFAREQRLRRRALSMRPDAG</sequence>
<feature type="transmembrane region" description="Helical" evidence="1">
    <location>
        <begin position="262"/>
        <end position="279"/>
    </location>
</feature>
<keyword evidence="1" id="KW-1133">Transmembrane helix</keyword>
<dbReference type="PANTHER" id="PTHR22911:SF135">
    <property type="entry name" value="BLR4310 PROTEIN"/>
    <property type="match status" value="1"/>
</dbReference>
<reference evidence="3 4" key="1">
    <citation type="submission" date="2018-03" db="EMBL/GenBank/DDBJ databases">
        <title>Cereibacter changlensis.</title>
        <authorList>
            <person name="Meyer T.E."/>
            <person name="Miller S."/>
            <person name="Lodha T."/>
            <person name="Gandham S."/>
            <person name="Chintalapati S."/>
            <person name="Chintalapati V.R."/>
        </authorList>
    </citation>
    <scope>NUCLEOTIDE SEQUENCE [LARGE SCALE GENOMIC DNA]</scope>
    <source>
        <strain evidence="3 4">JA139</strain>
    </source>
</reference>
<keyword evidence="4" id="KW-1185">Reference proteome</keyword>
<feature type="transmembrane region" description="Helical" evidence="1">
    <location>
        <begin position="123"/>
        <end position="141"/>
    </location>
</feature>
<feature type="transmembrane region" description="Helical" evidence="1">
    <location>
        <begin position="74"/>
        <end position="92"/>
    </location>
</feature>
<feature type="transmembrane region" description="Helical" evidence="1">
    <location>
        <begin position="147"/>
        <end position="165"/>
    </location>
</feature>
<gene>
    <name evidence="3" type="ORF">C5F48_04265</name>
</gene>
<dbReference type="EMBL" id="PZKG01000011">
    <property type="protein sequence ID" value="PTE23022.1"/>
    <property type="molecule type" value="Genomic_DNA"/>
</dbReference>
<accession>A0A2T4JYM0</accession>
<evidence type="ECO:0000259" key="2">
    <source>
        <dbReference type="Pfam" id="PF00892"/>
    </source>
</evidence>
<dbReference type="PANTHER" id="PTHR22911">
    <property type="entry name" value="ACYL-MALONYL CONDENSING ENZYME-RELATED"/>
    <property type="match status" value="1"/>
</dbReference>
<feature type="transmembrane region" description="Helical" evidence="1">
    <location>
        <begin position="207"/>
        <end position="227"/>
    </location>
</feature>
<feature type="domain" description="EamA" evidence="2">
    <location>
        <begin position="147"/>
        <end position="273"/>
    </location>
</feature>
<comment type="caution">
    <text evidence="3">The sequence shown here is derived from an EMBL/GenBank/DDBJ whole genome shotgun (WGS) entry which is preliminary data.</text>
</comment>
<name>A0A2T4JYM0_9RHOB</name>
<dbReference type="Pfam" id="PF00892">
    <property type="entry name" value="EamA"/>
    <property type="match status" value="2"/>
</dbReference>
<evidence type="ECO:0000313" key="4">
    <source>
        <dbReference type="Proteomes" id="UP000241010"/>
    </source>
</evidence>
<keyword evidence="1" id="KW-0472">Membrane</keyword>
<dbReference type="InterPro" id="IPR037185">
    <property type="entry name" value="EmrE-like"/>
</dbReference>
<evidence type="ECO:0000313" key="3">
    <source>
        <dbReference type="EMBL" id="PTE23022.1"/>
    </source>
</evidence>
<dbReference type="AlphaFoldDB" id="A0A2T4JYM0"/>
<dbReference type="InterPro" id="IPR000620">
    <property type="entry name" value="EamA_dom"/>
</dbReference>
<feature type="transmembrane region" description="Helical" evidence="1">
    <location>
        <begin position="239"/>
        <end position="256"/>
    </location>
</feature>
<protein>
    <submittedName>
        <fullName evidence="3">EamA family transporter</fullName>
    </submittedName>
</protein>
<feature type="domain" description="EamA" evidence="2">
    <location>
        <begin position="5"/>
        <end position="137"/>
    </location>
</feature>